<protein>
    <recommendedName>
        <fullName evidence="1">Guanylate-binding protein N-terminal domain-containing protein</fullName>
    </recommendedName>
</protein>
<dbReference type="Proteomes" id="UP000565441">
    <property type="component" value="Unassembled WGS sequence"/>
</dbReference>
<organism evidence="2 3">
    <name type="scientific">Tricholomella constricta</name>
    <dbReference type="NCBI Taxonomy" id="117010"/>
    <lineage>
        <taxon>Eukaryota</taxon>
        <taxon>Fungi</taxon>
        <taxon>Dikarya</taxon>
        <taxon>Basidiomycota</taxon>
        <taxon>Agaricomycotina</taxon>
        <taxon>Agaricomycetes</taxon>
        <taxon>Agaricomycetidae</taxon>
        <taxon>Agaricales</taxon>
        <taxon>Tricholomatineae</taxon>
        <taxon>Lyophyllaceae</taxon>
        <taxon>Tricholomella</taxon>
    </lineage>
</organism>
<dbReference type="GO" id="GO:0003924">
    <property type="term" value="F:GTPase activity"/>
    <property type="evidence" value="ECO:0007669"/>
    <property type="project" value="InterPro"/>
</dbReference>
<name>A0A8H5MBV2_9AGAR</name>
<dbReference type="Gene3D" id="3.40.50.300">
    <property type="entry name" value="P-loop containing nucleotide triphosphate hydrolases"/>
    <property type="match status" value="1"/>
</dbReference>
<keyword evidence="3" id="KW-1185">Reference proteome</keyword>
<dbReference type="OrthoDB" id="2343366at2759"/>
<feature type="domain" description="Guanylate-binding protein N-terminal" evidence="1">
    <location>
        <begin position="1178"/>
        <end position="1254"/>
    </location>
</feature>
<dbReference type="InterPro" id="IPR027417">
    <property type="entry name" value="P-loop_NTPase"/>
</dbReference>
<dbReference type="Pfam" id="PF02263">
    <property type="entry name" value="GBP"/>
    <property type="match status" value="1"/>
</dbReference>
<sequence length="1834" mass="206543">MSKFAPPDIFPNKGISQLEVIAAGSFVGDATTKCGDIDLGGRACVEAVDAHSPYEAVPQVPHAPGSFALPQMDLVKTIDGMYRILDLISEQGSGGLVDKVVIDQESFRHFANDMSPGAYTSLTKVDFKALDKVIVHPIGVYGDKNEIISLLHSMSIIDDPTAGALRGSRDDPSGPQLRSGLYLARKMTAPASPEHIFAIYWPEDTTWRDDAATSVRRNRVTFMRQVLFCLHCQPPTNIVRRYLTKLADQIICLLSPDQSRSIIWKDDIEESTITELDDDQLDRLFTFEVAKTKEQEENVTIRPGFSISSPDIAVDSTVSSSMALPELPAHLKLRLLAGETSQAFLKVAYIPSSSQTTDVHQSFTLSQLQNFLMSGLVELPIAMEDDALLLFVQHGLQARYPKSCEGWKTRRATITQECKELEQRELEDLKAELTKGEPIVHSSILRALIDRSMHFFPMFERSAIIPGNENEDFSSEASISHLFELYPRFEEEVRRALEAAKWKTIPLKKFQDMKKRFITAELFLDKKLDLEDEKREDWVKKALDKGYTPPKASKSFIDNALGMVGVTVSRDVPVEQIMFVQADEAFKATSDFDFLSRLCADAGRHHPLLEPTAATVQDTAHLYIREQIRKHLKHLYEKAKHLQESVCQIQIQRLGSSRRAERQRVSRQILATDMQSEASPDTRTIKLDNVQIDKTILGYTMQRVTIVGKTITQTEPVLEYQIHVLGLSADHRHNLQLDPSFIPSPQVEKRLSYSFRLPVEYQILHAQLLENRILVIVDDRREGLSVYLEALDTIGAAVHHGRPRRRLRHDKIGKDILVAFDETKRMLSLCASTKFQLYIFVFDEKYTSLQAWGNSLNLAPWYNADISICRSCFVSCTEEILLIDTSGQARIFSLVTQQFRPASLSLPHIPTAAFASPDGACLLLLYPTESPVLRAYHWATFGSTSGIPLDISLLNGRDMVLTSMANRNSVHLLELDPVSNCCQSIALDITKKATEFMFKEKGSRNHSSSRTAGSVCNCLIDSHAEVWTRFPVVPAVQRQTITSANRCRKSIIFVTETSRHRYETYFAELIRSFEQRSRKPTGDELKNIAIEAISFRDLLLWLSKESWNPSQIRAGEWLVDLLCLIPIHIAITRENRFIPLKDGVTSAALEKTLLGAEVGRIVDSLSMGWYESIFQSYMTDKPVKVVSSMGEQSVGKSFSLNHLVDTSFAGSAMRTTEGVWMSVTPTHDTMVVALDFEGVHSIERSAQEDTLLVLFNTAISNLVLFRNNFALSRDITGLFQSFQSSSTVLDPSANPSLFRSTLAIIIKDVVDSDKSEIVREFSLKFQKIVQEEQDANFISRLHAGRLNIIPWPVIESKQFYTLFPALKRQLDRQEITHHTAGEFLHTLKTLMAKIKANDWGALSQTLAAHRAHRLHNMLPNALIFGFSEVDPDYEPLKNLDTDATIEKADTFSRFVYIGTADQRDSALALLCNSWGNYGSRFHSTESDWIEQLSFHLYHLVDMRIEHVQEWISSNLSRFKTENASIDELRRAVETAITSHRCPHECEFQDEHSSEEVKVCGYSAGHPGQHICVVDSHLCGEACMLSDKQGCLGECTEVAGHPGDVHICAARVHACGEPCALAVRLNGTSFTCSGTCNKPRFAQPLEMSLHVTNSRKVTKFMATIPVTTECVPSNVNFANVYVQIPTICMALNPTSSTYAANLILVLPCVKRRVFARLKLRLSRSKRHSQADMKLFNIRSIHKWRNGFGVLSLSREAYRVMQVDIYIARRRHRSIFVKHAARAVDTFALFHAGIRSKSTRQAMALCRRHVGQLMVRTVQFWSLMDESSLLTMTARQ</sequence>
<evidence type="ECO:0000313" key="2">
    <source>
        <dbReference type="EMBL" id="KAF5388164.1"/>
    </source>
</evidence>
<accession>A0A8H5MBV2</accession>
<reference evidence="2 3" key="1">
    <citation type="journal article" date="2020" name="ISME J.">
        <title>Uncovering the hidden diversity of litter-decomposition mechanisms in mushroom-forming fungi.</title>
        <authorList>
            <person name="Floudas D."/>
            <person name="Bentzer J."/>
            <person name="Ahren D."/>
            <person name="Johansson T."/>
            <person name="Persson P."/>
            <person name="Tunlid A."/>
        </authorList>
    </citation>
    <scope>NUCLEOTIDE SEQUENCE [LARGE SCALE GENOMIC DNA]</scope>
    <source>
        <strain evidence="2 3">CBS 661.87</strain>
    </source>
</reference>
<evidence type="ECO:0000313" key="3">
    <source>
        <dbReference type="Proteomes" id="UP000565441"/>
    </source>
</evidence>
<dbReference type="EMBL" id="JAACJP010000001">
    <property type="protein sequence ID" value="KAF5388164.1"/>
    <property type="molecule type" value="Genomic_DNA"/>
</dbReference>
<proteinExistence type="predicted"/>
<evidence type="ECO:0000259" key="1">
    <source>
        <dbReference type="Pfam" id="PF02263"/>
    </source>
</evidence>
<gene>
    <name evidence="2" type="ORF">D9615_000204</name>
</gene>
<dbReference type="InterPro" id="IPR015894">
    <property type="entry name" value="Guanylate-bd_N"/>
</dbReference>
<dbReference type="PANTHER" id="PTHR22796">
    <property type="entry name" value="URG4-RELATED"/>
    <property type="match status" value="1"/>
</dbReference>
<dbReference type="PANTHER" id="PTHR22796:SF1">
    <property type="entry name" value="VWFA DOMAIN-CONTAINING PROTEIN"/>
    <property type="match status" value="1"/>
</dbReference>
<dbReference type="GO" id="GO:0005525">
    <property type="term" value="F:GTP binding"/>
    <property type="evidence" value="ECO:0007669"/>
    <property type="project" value="InterPro"/>
</dbReference>
<dbReference type="SUPFAM" id="SSF52540">
    <property type="entry name" value="P-loop containing nucleoside triphosphate hydrolases"/>
    <property type="match status" value="1"/>
</dbReference>
<comment type="caution">
    <text evidence="2">The sequence shown here is derived from an EMBL/GenBank/DDBJ whole genome shotgun (WGS) entry which is preliminary data.</text>
</comment>